<keyword evidence="1 2" id="KW-0963">Cytoplasm</keyword>
<dbReference type="RefSeq" id="WP_209453771.1">
    <property type="nucleotide sequence ID" value="NZ_JAGGLT010000014.1"/>
</dbReference>
<evidence type="ECO:0000256" key="1">
    <source>
        <dbReference type="ARBA" id="ARBA00022490"/>
    </source>
</evidence>
<reference evidence="3" key="1">
    <citation type="submission" date="2021-03" db="EMBL/GenBank/DDBJ databases">
        <title>Genomic Encyclopedia of Type Strains, Phase IV (KMG-IV): sequencing the most valuable type-strain genomes for metagenomic binning, comparative biology and taxonomic classification.</title>
        <authorList>
            <person name="Goeker M."/>
        </authorList>
    </citation>
    <scope>NUCLEOTIDE SEQUENCE</scope>
    <source>
        <strain evidence="3">DSM 101588</strain>
    </source>
</reference>
<dbReference type="InterPro" id="IPR009242">
    <property type="entry name" value="DUF896"/>
</dbReference>
<organism evidence="3 4">
    <name type="scientific">Thermoanaerobacterium butyriciformans</name>
    <dbReference type="NCBI Taxonomy" id="1702242"/>
    <lineage>
        <taxon>Bacteria</taxon>
        <taxon>Bacillati</taxon>
        <taxon>Bacillota</taxon>
        <taxon>Clostridia</taxon>
        <taxon>Thermoanaerobacterales</taxon>
        <taxon>Thermoanaerobacteraceae</taxon>
        <taxon>Thermoanaerobacterium</taxon>
    </lineage>
</organism>
<proteinExistence type="inferred from homology"/>
<evidence type="ECO:0000313" key="3">
    <source>
        <dbReference type="EMBL" id="MBP2071916.1"/>
    </source>
</evidence>
<dbReference type="PANTHER" id="PTHR37300:SF1">
    <property type="entry name" value="UPF0291 PROTEIN YNZC"/>
    <property type="match status" value="1"/>
</dbReference>
<accession>A0ABS4NE14</accession>
<dbReference type="HAMAP" id="MF_01103">
    <property type="entry name" value="UPF0291"/>
    <property type="match status" value="1"/>
</dbReference>
<gene>
    <name evidence="3" type="ORF">J2Z80_001437</name>
</gene>
<comment type="similarity">
    <text evidence="2">Belongs to the UPF0291 family.</text>
</comment>
<evidence type="ECO:0000256" key="2">
    <source>
        <dbReference type="HAMAP-Rule" id="MF_01103"/>
    </source>
</evidence>
<evidence type="ECO:0000313" key="4">
    <source>
        <dbReference type="Proteomes" id="UP001166402"/>
    </source>
</evidence>
<dbReference type="SUPFAM" id="SSF158221">
    <property type="entry name" value="YnzC-like"/>
    <property type="match status" value="1"/>
</dbReference>
<dbReference type="Proteomes" id="UP001166402">
    <property type="component" value="Unassembled WGS sequence"/>
</dbReference>
<protein>
    <recommendedName>
        <fullName evidence="2">UPF0291 protein J2Z80_001437</fullName>
    </recommendedName>
</protein>
<dbReference type="EMBL" id="JAGGLT010000014">
    <property type="protein sequence ID" value="MBP2071916.1"/>
    <property type="molecule type" value="Genomic_DNA"/>
</dbReference>
<sequence>MITKEMIDRINYLYHKSKNEGLTDEEKIEQSKLRMEYVKEIRERVKQQLDSIKFADEDDCHDDCCHHHHHQ</sequence>
<dbReference type="Gene3D" id="1.10.287.540">
    <property type="entry name" value="Helix hairpin bin"/>
    <property type="match status" value="1"/>
</dbReference>
<comment type="subcellular location">
    <subcellularLocation>
        <location evidence="2">Cytoplasm</location>
    </subcellularLocation>
</comment>
<keyword evidence="4" id="KW-1185">Reference proteome</keyword>
<dbReference type="PANTHER" id="PTHR37300">
    <property type="entry name" value="UPF0291 PROTEIN CBO2609/CLC_2481"/>
    <property type="match status" value="1"/>
</dbReference>
<comment type="caution">
    <text evidence="3">The sequence shown here is derived from an EMBL/GenBank/DDBJ whole genome shotgun (WGS) entry which is preliminary data.</text>
</comment>
<dbReference type="Pfam" id="PF05979">
    <property type="entry name" value="DUF896"/>
    <property type="match status" value="1"/>
</dbReference>
<name>A0ABS4NE14_9THEO</name>